<dbReference type="EC" id="2.6.1.9" evidence="12"/>
<dbReference type="Pfam" id="PF00155">
    <property type="entry name" value="Aminotran_1_2"/>
    <property type="match status" value="1"/>
</dbReference>
<evidence type="ECO:0000256" key="2">
    <source>
        <dbReference type="ARBA" id="ARBA00005011"/>
    </source>
</evidence>
<dbReference type="SUPFAM" id="SSF53383">
    <property type="entry name" value="PLP-dependent transferases"/>
    <property type="match status" value="1"/>
</dbReference>
<dbReference type="HAMAP" id="MF_01023">
    <property type="entry name" value="HisC_aminotrans_2"/>
    <property type="match status" value="1"/>
</dbReference>
<comment type="pathway">
    <text evidence="3">Lipid metabolism.</text>
</comment>
<dbReference type="PANTHER" id="PTHR42885">
    <property type="entry name" value="HISTIDINOL-PHOSPHATE AMINOTRANSFERASE-RELATED"/>
    <property type="match status" value="1"/>
</dbReference>
<comment type="cofactor">
    <cofactor evidence="1 12">
        <name>pyridoxal 5'-phosphate</name>
        <dbReference type="ChEBI" id="CHEBI:597326"/>
    </cofactor>
</comment>
<evidence type="ECO:0000256" key="6">
    <source>
        <dbReference type="ARBA" id="ARBA00022576"/>
    </source>
</evidence>
<evidence type="ECO:0000256" key="7">
    <source>
        <dbReference type="ARBA" id="ARBA00022605"/>
    </source>
</evidence>
<proteinExistence type="inferred from homology"/>
<dbReference type="InterPro" id="IPR015421">
    <property type="entry name" value="PyrdxlP-dep_Trfase_major"/>
</dbReference>
<organism evidence="14 15">
    <name type="scientific">Agaribacillus aureus</name>
    <dbReference type="NCBI Taxonomy" id="3051825"/>
    <lineage>
        <taxon>Bacteria</taxon>
        <taxon>Pseudomonadati</taxon>
        <taxon>Bacteroidota</taxon>
        <taxon>Cytophagia</taxon>
        <taxon>Cytophagales</taxon>
        <taxon>Splendidivirgaceae</taxon>
        <taxon>Agaribacillus</taxon>
    </lineage>
</organism>
<keyword evidence="15" id="KW-1185">Reference proteome</keyword>
<comment type="caution">
    <text evidence="14">The sequence shown here is derived from an EMBL/GenBank/DDBJ whole genome shotgun (WGS) entry which is preliminary data.</text>
</comment>
<dbReference type="RefSeq" id="WP_346756256.1">
    <property type="nucleotide sequence ID" value="NZ_JAUJEB010000001.1"/>
</dbReference>
<protein>
    <recommendedName>
        <fullName evidence="12">Histidinol-phosphate aminotransferase</fullName>
        <ecNumber evidence="12">2.6.1.9</ecNumber>
    </recommendedName>
    <alternativeName>
        <fullName evidence="12">Imidazole acetol-phosphate transaminase</fullName>
    </alternativeName>
</protein>
<dbReference type="InterPro" id="IPR004839">
    <property type="entry name" value="Aminotransferase_I/II_large"/>
</dbReference>
<comment type="similarity">
    <text evidence="4 12">Belongs to the class-II pyridoxal-phosphate-dependent aminotransferase family. Histidinol-phosphate aminotransferase subfamily.</text>
</comment>
<evidence type="ECO:0000256" key="11">
    <source>
        <dbReference type="ARBA" id="ARBA00047481"/>
    </source>
</evidence>
<name>A0ABT8L0X7_9BACT</name>
<evidence type="ECO:0000256" key="8">
    <source>
        <dbReference type="ARBA" id="ARBA00022679"/>
    </source>
</evidence>
<comment type="subunit">
    <text evidence="5 12">Homodimer.</text>
</comment>
<feature type="modified residue" description="N6-(pyridoxal phosphate)lysine" evidence="12">
    <location>
        <position position="209"/>
    </location>
</feature>
<keyword evidence="7 12" id="KW-0028">Amino-acid biosynthesis</keyword>
<evidence type="ECO:0000256" key="10">
    <source>
        <dbReference type="ARBA" id="ARBA00023102"/>
    </source>
</evidence>
<dbReference type="EMBL" id="JAUJEB010000001">
    <property type="protein sequence ID" value="MDN5210916.1"/>
    <property type="molecule type" value="Genomic_DNA"/>
</dbReference>
<keyword evidence="8 12" id="KW-0808">Transferase</keyword>
<dbReference type="InterPro" id="IPR001917">
    <property type="entry name" value="Aminotrans_II_pyridoxalP_BS"/>
</dbReference>
<comment type="catalytic activity">
    <reaction evidence="11 12">
        <text>L-histidinol phosphate + 2-oxoglutarate = 3-(imidazol-4-yl)-2-oxopropyl phosphate + L-glutamate</text>
        <dbReference type="Rhea" id="RHEA:23744"/>
        <dbReference type="ChEBI" id="CHEBI:16810"/>
        <dbReference type="ChEBI" id="CHEBI:29985"/>
        <dbReference type="ChEBI" id="CHEBI:57766"/>
        <dbReference type="ChEBI" id="CHEBI:57980"/>
        <dbReference type="EC" id="2.6.1.9"/>
    </reaction>
</comment>
<dbReference type="Gene3D" id="3.40.640.10">
    <property type="entry name" value="Type I PLP-dependent aspartate aminotransferase-like (Major domain)"/>
    <property type="match status" value="1"/>
</dbReference>
<dbReference type="Proteomes" id="UP001172083">
    <property type="component" value="Unassembled WGS sequence"/>
</dbReference>
<dbReference type="CDD" id="cd00609">
    <property type="entry name" value="AAT_like"/>
    <property type="match status" value="1"/>
</dbReference>
<dbReference type="InterPro" id="IPR005861">
    <property type="entry name" value="HisP_aminotrans"/>
</dbReference>
<dbReference type="Gene3D" id="3.90.1150.10">
    <property type="entry name" value="Aspartate Aminotransferase, domain 1"/>
    <property type="match status" value="1"/>
</dbReference>
<evidence type="ECO:0000256" key="12">
    <source>
        <dbReference type="HAMAP-Rule" id="MF_01023"/>
    </source>
</evidence>
<dbReference type="NCBIfam" id="TIGR01141">
    <property type="entry name" value="hisC"/>
    <property type="match status" value="1"/>
</dbReference>
<evidence type="ECO:0000313" key="14">
    <source>
        <dbReference type="EMBL" id="MDN5210916.1"/>
    </source>
</evidence>
<keyword evidence="6 12" id="KW-0032">Aminotransferase</keyword>
<keyword evidence="9 12" id="KW-0663">Pyridoxal phosphate</keyword>
<evidence type="ECO:0000256" key="1">
    <source>
        <dbReference type="ARBA" id="ARBA00001933"/>
    </source>
</evidence>
<reference evidence="14" key="1">
    <citation type="submission" date="2023-06" db="EMBL/GenBank/DDBJ databases">
        <title>Genomic of Agaribacillus aureum.</title>
        <authorList>
            <person name="Wang G."/>
        </authorList>
    </citation>
    <scope>NUCLEOTIDE SEQUENCE</scope>
    <source>
        <strain evidence="14">BMA12</strain>
    </source>
</reference>
<keyword evidence="10 12" id="KW-0368">Histidine biosynthesis</keyword>
<dbReference type="PROSITE" id="PS00599">
    <property type="entry name" value="AA_TRANSFER_CLASS_2"/>
    <property type="match status" value="1"/>
</dbReference>
<evidence type="ECO:0000313" key="15">
    <source>
        <dbReference type="Proteomes" id="UP001172083"/>
    </source>
</evidence>
<dbReference type="GO" id="GO:0004400">
    <property type="term" value="F:histidinol-phosphate transaminase activity"/>
    <property type="evidence" value="ECO:0007669"/>
    <property type="project" value="UniProtKB-EC"/>
</dbReference>
<evidence type="ECO:0000256" key="4">
    <source>
        <dbReference type="ARBA" id="ARBA00007970"/>
    </source>
</evidence>
<dbReference type="InterPro" id="IPR015422">
    <property type="entry name" value="PyrdxlP-dep_Trfase_small"/>
</dbReference>
<dbReference type="InterPro" id="IPR015424">
    <property type="entry name" value="PyrdxlP-dep_Trfase"/>
</dbReference>
<gene>
    <name evidence="12 14" type="primary">hisC</name>
    <name evidence="14" type="ORF">QQ020_02615</name>
</gene>
<evidence type="ECO:0000256" key="5">
    <source>
        <dbReference type="ARBA" id="ARBA00011738"/>
    </source>
</evidence>
<accession>A0ABT8L0X7</accession>
<sequence>MFELDKILRSHLKELEPYSSARDEFSGEARIFLDANENAIGSAITEQYNRYPDPYQRLVKEKLAGIKKVKPDQIFLGNGSDEAIDLIIRAFCEPLEDNVIILPPTYGMYKVSAGINNVAVVQVPLTADFNIDETALFAHINANTKVIFICNPNNPTGNALSETSIIRLLEQFSGCVVVDEAYIDFASHESFTRYLDKYPNLIVMQTFSKAWGLAALRLGMAFAHTAIINVLNRIKPPYNINGLTQEKALQALSNESIKNTMVASTLQEREWLIGALSELEMVQKIYPSDANFILVRMEDPKAVYTYLIGEMVVVRDRSNVHLCEGCLRITVGTRAENDVLAQKLRAWS</sequence>
<dbReference type="PANTHER" id="PTHR42885:SF2">
    <property type="entry name" value="HISTIDINOL-PHOSPHATE AMINOTRANSFERASE"/>
    <property type="match status" value="1"/>
</dbReference>
<evidence type="ECO:0000256" key="3">
    <source>
        <dbReference type="ARBA" id="ARBA00005189"/>
    </source>
</evidence>
<evidence type="ECO:0000259" key="13">
    <source>
        <dbReference type="Pfam" id="PF00155"/>
    </source>
</evidence>
<comment type="pathway">
    <text evidence="2 12">Amino-acid biosynthesis; L-histidine biosynthesis; L-histidine from 5-phospho-alpha-D-ribose 1-diphosphate: step 7/9.</text>
</comment>
<feature type="domain" description="Aminotransferase class I/classII large" evidence="13">
    <location>
        <begin position="42"/>
        <end position="344"/>
    </location>
</feature>
<evidence type="ECO:0000256" key="9">
    <source>
        <dbReference type="ARBA" id="ARBA00022898"/>
    </source>
</evidence>